<dbReference type="InterPro" id="IPR020904">
    <property type="entry name" value="Sc_DH/Rdtase_CS"/>
</dbReference>
<name>A0A4S9W7X8_AURPU</name>
<evidence type="ECO:0000313" key="5">
    <source>
        <dbReference type="Proteomes" id="UP000309734"/>
    </source>
</evidence>
<reference evidence="4 5" key="1">
    <citation type="submission" date="2018-10" db="EMBL/GenBank/DDBJ databases">
        <title>Fifty Aureobasidium pullulans genomes reveal a recombining polyextremotolerant generalist.</title>
        <authorList>
            <person name="Gostincar C."/>
            <person name="Turk M."/>
            <person name="Zajc J."/>
            <person name="Gunde-Cimerman N."/>
        </authorList>
    </citation>
    <scope>NUCLEOTIDE SEQUENCE [LARGE SCALE GENOMIC DNA]</scope>
    <source>
        <strain evidence="4 5">EXF-3519</strain>
    </source>
</reference>
<dbReference type="PROSITE" id="PS00061">
    <property type="entry name" value="ADH_SHORT"/>
    <property type="match status" value="1"/>
</dbReference>
<accession>A0A4S9W7X8</accession>
<dbReference type="PANTHER" id="PTHR43544:SF7">
    <property type="entry name" value="NADB-LER2"/>
    <property type="match status" value="1"/>
</dbReference>
<dbReference type="AlphaFoldDB" id="A0A4S9W7X8"/>
<protein>
    <recommendedName>
        <fullName evidence="6">NAD(P)-binding protein</fullName>
    </recommendedName>
</protein>
<keyword evidence="3" id="KW-0560">Oxidoreductase</keyword>
<gene>
    <name evidence="4" type="ORF">D6C85_09530</name>
</gene>
<comment type="similarity">
    <text evidence="1">Belongs to the short-chain dehydrogenases/reductases (SDR) family.</text>
</comment>
<keyword evidence="2" id="KW-0521">NADP</keyword>
<evidence type="ECO:0000256" key="1">
    <source>
        <dbReference type="ARBA" id="ARBA00006484"/>
    </source>
</evidence>
<sequence length="107" mass="11721">MSSGAASLNDMKHMPLMPITAYGASKAALNYIVRKIHFENLGVCSWVLSPGWVRTEMGNHGAEVVGMERAPVSLEQSVEAMLEKIDSATRGDTSGTFQSFDDTKRDW</sequence>
<evidence type="ECO:0000256" key="2">
    <source>
        <dbReference type="ARBA" id="ARBA00022857"/>
    </source>
</evidence>
<dbReference type="Proteomes" id="UP000309734">
    <property type="component" value="Unassembled WGS sequence"/>
</dbReference>
<dbReference type="Gene3D" id="3.40.50.720">
    <property type="entry name" value="NAD(P)-binding Rossmann-like Domain"/>
    <property type="match status" value="1"/>
</dbReference>
<dbReference type="GO" id="GO:0016491">
    <property type="term" value="F:oxidoreductase activity"/>
    <property type="evidence" value="ECO:0007669"/>
    <property type="project" value="UniProtKB-KW"/>
</dbReference>
<evidence type="ECO:0000256" key="3">
    <source>
        <dbReference type="ARBA" id="ARBA00023002"/>
    </source>
</evidence>
<dbReference type="InterPro" id="IPR036291">
    <property type="entry name" value="NAD(P)-bd_dom_sf"/>
</dbReference>
<dbReference type="EMBL" id="QZBS01000541">
    <property type="protein sequence ID" value="THZ61374.1"/>
    <property type="molecule type" value="Genomic_DNA"/>
</dbReference>
<organism evidence="4 5">
    <name type="scientific">Aureobasidium pullulans</name>
    <name type="common">Black yeast</name>
    <name type="synonym">Pullularia pullulans</name>
    <dbReference type="NCBI Taxonomy" id="5580"/>
    <lineage>
        <taxon>Eukaryota</taxon>
        <taxon>Fungi</taxon>
        <taxon>Dikarya</taxon>
        <taxon>Ascomycota</taxon>
        <taxon>Pezizomycotina</taxon>
        <taxon>Dothideomycetes</taxon>
        <taxon>Dothideomycetidae</taxon>
        <taxon>Dothideales</taxon>
        <taxon>Saccotheciaceae</taxon>
        <taxon>Aureobasidium</taxon>
    </lineage>
</organism>
<dbReference type="InterPro" id="IPR051468">
    <property type="entry name" value="Fungal_SecMetab_SDRs"/>
</dbReference>
<proteinExistence type="inferred from homology"/>
<dbReference type="PANTHER" id="PTHR43544">
    <property type="entry name" value="SHORT-CHAIN DEHYDROGENASE/REDUCTASE"/>
    <property type="match status" value="1"/>
</dbReference>
<evidence type="ECO:0008006" key="6">
    <source>
        <dbReference type="Google" id="ProtNLM"/>
    </source>
</evidence>
<evidence type="ECO:0000313" key="4">
    <source>
        <dbReference type="EMBL" id="THZ61374.1"/>
    </source>
</evidence>
<dbReference type="GO" id="GO:0005737">
    <property type="term" value="C:cytoplasm"/>
    <property type="evidence" value="ECO:0007669"/>
    <property type="project" value="TreeGrafter"/>
</dbReference>
<dbReference type="SUPFAM" id="SSF51735">
    <property type="entry name" value="NAD(P)-binding Rossmann-fold domains"/>
    <property type="match status" value="1"/>
</dbReference>
<comment type="caution">
    <text evidence="4">The sequence shown here is derived from an EMBL/GenBank/DDBJ whole genome shotgun (WGS) entry which is preliminary data.</text>
</comment>